<dbReference type="EMBL" id="JBGBPQ010000002">
    <property type="protein sequence ID" value="KAL1528442.1"/>
    <property type="molecule type" value="Genomic_DNA"/>
</dbReference>
<evidence type="ECO:0000313" key="3">
    <source>
        <dbReference type="Proteomes" id="UP001515480"/>
    </source>
</evidence>
<feature type="region of interest" description="Disordered" evidence="1">
    <location>
        <begin position="1"/>
        <end position="71"/>
    </location>
</feature>
<feature type="compositionally biased region" description="Polar residues" evidence="1">
    <location>
        <begin position="29"/>
        <end position="43"/>
    </location>
</feature>
<evidence type="ECO:0000256" key="1">
    <source>
        <dbReference type="SAM" id="MobiDB-lite"/>
    </source>
</evidence>
<organism evidence="2 3">
    <name type="scientific">Prymnesium parvum</name>
    <name type="common">Toxic golden alga</name>
    <dbReference type="NCBI Taxonomy" id="97485"/>
    <lineage>
        <taxon>Eukaryota</taxon>
        <taxon>Haptista</taxon>
        <taxon>Haptophyta</taxon>
        <taxon>Prymnesiophyceae</taxon>
        <taxon>Prymnesiales</taxon>
        <taxon>Prymnesiaceae</taxon>
        <taxon>Prymnesium</taxon>
    </lineage>
</organism>
<gene>
    <name evidence="2" type="ORF">AB1Y20_009789</name>
</gene>
<feature type="compositionally biased region" description="Low complexity" evidence="1">
    <location>
        <begin position="11"/>
        <end position="22"/>
    </location>
</feature>
<name>A0AB34K4Y0_PRYPA</name>
<dbReference type="Proteomes" id="UP001515480">
    <property type="component" value="Unassembled WGS sequence"/>
</dbReference>
<evidence type="ECO:0000313" key="2">
    <source>
        <dbReference type="EMBL" id="KAL1528442.1"/>
    </source>
</evidence>
<comment type="caution">
    <text evidence="2">The sequence shown here is derived from an EMBL/GenBank/DDBJ whole genome shotgun (WGS) entry which is preliminary data.</text>
</comment>
<sequence length="89" mass="9387">MREPVSQTAASHGGRSGSRSSSVDFRAAVTTTKSTPSSRSCCTSAAVRSETTPSPIVEEGRRRQSRRAPSGLCTTARCALPSRCTMRAP</sequence>
<reference evidence="2 3" key="1">
    <citation type="journal article" date="2024" name="Science">
        <title>Giant polyketide synthase enzymes in the biosynthesis of giant marine polyether toxins.</title>
        <authorList>
            <person name="Fallon T.R."/>
            <person name="Shende V.V."/>
            <person name="Wierzbicki I.H."/>
            <person name="Pendleton A.L."/>
            <person name="Watervoot N.F."/>
            <person name="Auber R.P."/>
            <person name="Gonzalez D.J."/>
            <person name="Wisecaver J.H."/>
            <person name="Moore B.S."/>
        </authorList>
    </citation>
    <scope>NUCLEOTIDE SEQUENCE [LARGE SCALE GENOMIC DNA]</scope>
    <source>
        <strain evidence="2 3">12B1</strain>
    </source>
</reference>
<feature type="compositionally biased region" description="Polar residues" evidence="1">
    <location>
        <begin position="1"/>
        <end position="10"/>
    </location>
</feature>
<accession>A0AB34K4Y0</accession>
<protein>
    <submittedName>
        <fullName evidence="2">Uncharacterized protein</fullName>
    </submittedName>
</protein>
<proteinExistence type="predicted"/>
<dbReference type="AlphaFoldDB" id="A0AB34K4Y0"/>
<keyword evidence="3" id="KW-1185">Reference proteome</keyword>